<reference evidence="2 3" key="1">
    <citation type="journal article" date="2017" name="Elife">
        <title>Extensive horizontal gene transfer in cheese-associated bacteria.</title>
        <authorList>
            <person name="Bonham K.S."/>
            <person name="Wolfe B.E."/>
            <person name="Dutton R.J."/>
        </authorList>
    </citation>
    <scope>NUCLEOTIDE SEQUENCE [LARGE SCALE GENOMIC DNA]</scope>
    <source>
        <strain evidence="2 3">JB5</strain>
    </source>
</reference>
<dbReference type="Proteomes" id="UP000282731">
    <property type="component" value="Chromosome"/>
</dbReference>
<organism evidence="2 3">
    <name type="scientific">Brevibacterium aurantiacum</name>
    <dbReference type="NCBI Taxonomy" id="273384"/>
    <lineage>
        <taxon>Bacteria</taxon>
        <taxon>Bacillati</taxon>
        <taxon>Actinomycetota</taxon>
        <taxon>Actinomycetes</taxon>
        <taxon>Micrococcales</taxon>
        <taxon>Brevibacteriaceae</taxon>
        <taxon>Brevibacterium</taxon>
    </lineage>
</organism>
<dbReference type="InterPro" id="IPR023393">
    <property type="entry name" value="START-like_dom_sf"/>
</dbReference>
<protein>
    <recommendedName>
        <fullName evidence="5">Polyketide cyclase / dehydrase and lipid transport</fullName>
    </recommendedName>
</protein>
<proteinExistence type="predicted"/>
<dbReference type="Gene3D" id="3.30.530.20">
    <property type="match status" value="1"/>
</dbReference>
<evidence type="ECO:0008006" key="5">
    <source>
        <dbReference type="Google" id="ProtNLM"/>
    </source>
</evidence>
<dbReference type="Proteomes" id="UP000218377">
    <property type="component" value="Unassembled WGS sequence"/>
</dbReference>
<accession>A0A2A3X7B0</accession>
<dbReference type="EMBL" id="NRGX01000001">
    <property type="protein sequence ID" value="PCC19675.1"/>
    <property type="molecule type" value="Genomic_DNA"/>
</dbReference>
<sequence>MTNDHQLSLHHHVRPQAGESAPFHFENRWRVNASVRDVWSVLSDIEAWPQWWPGLPVAVPIDDTTAPGSRADIQVNSPIGVTLSFSIELQETDAPYFVKFSADGDLRGTGAWSLQQTGPITTISSVWCVTTRRRSIRLLRPVATSMHSRVMRAGHCGLARRLNRLVS</sequence>
<evidence type="ECO:0000313" key="2">
    <source>
        <dbReference type="EMBL" id="PCC19675.1"/>
    </source>
</evidence>
<gene>
    <name evidence="2" type="ORF">CIK79_16065</name>
    <name evidence="1" type="ORF">CXR27_08380</name>
</gene>
<dbReference type="AlphaFoldDB" id="A0A2A3X7B0"/>
<dbReference type="Pfam" id="PF10604">
    <property type="entry name" value="Polyketide_cyc2"/>
    <property type="match status" value="1"/>
</dbReference>
<evidence type="ECO:0000313" key="1">
    <source>
        <dbReference type="EMBL" id="AZT97018.1"/>
    </source>
</evidence>
<dbReference type="InterPro" id="IPR019587">
    <property type="entry name" value="Polyketide_cyclase/dehydratase"/>
</dbReference>
<name>A0A2A3X7B0_BREAU</name>
<dbReference type="SUPFAM" id="SSF55961">
    <property type="entry name" value="Bet v1-like"/>
    <property type="match status" value="1"/>
</dbReference>
<reference evidence="1 4" key="3">
    <citation type="submission" date="2019-01" db="EMBL/GenBank/DDBJ databases">
        <title>Comparative genomic analysis of Brevibacterium aurantiacum sheds light on its evolution and its adaptation to smear-ripened cheeses.</title>
        <authorList>
            <person name="Moineau S."/>
        </authorList>
    </citation>
    <scope>NUCLEOTIDE SEQUENCE [LARGE SCALE GENOMIC DNA]</scope>
    <source>
        <strain evidence="1 4">SMQ-1420</strain>
    </source>
</reference>
<dbReference type="EMBL" id="CP025334">
    <property type="protein sequence ID" value="AZT97018.1"/>
    <property type="molecule type" value="Genomic_DNA"/>
</dbReference>
<evidence type="ECO:0000313" key="4">
    <source>
        <dbReference type="Proteomes" id="UP000282731"/>
    </source>
</evidence>
<evidence type="ECO:0000313" key="3">
    <source>
        <dbReference type="Proteomes" id="UP000218377"/>
    </source>
</evidence>
<dbReference type="RefSeq" id="WP_096158616.1">
    <property type="nucleotide sequence ID" value="NZ_CP025334.1"/>
</dbReference>
<reference evidence="1 4" key="2">
    <citation type="submission" date="2017-12" db="EMBL/GenBank/DDBJ databases">
        <authorList>
            <person name="Levesque S."/>
        </authorList>
    </citation>
    <scope>NUCLEOTIDE SEQUENCE [LARGE SCALE GENOMIC DNA]</scope>
    <source>
        <strain evidence="1 4">SMQ-1420</strain>
    </source>
</reference>